<reference evidence="1" key="1">
    <citation type="submission" date="2024-03" db="EMBL/GenBank/DDBJ databases">
        <authorList>
            <consortium name="ELIXIR-Norway"/>
            <consortium name="Elixir Norway"/>
        </authorList>
    </citation>
    <scope>NUCLEOTIDE SEQUENCE</scope>
</reference>
<gene>
    <name evidence="1" type="ORF">CSSPJE1EN2_LOCUS5281</name>
</gene>
<organism evidence="1 2">
    <name type="scientific">Sphagnum jensenii</name>
    <dbReference type="NCBI Taxonomy" id="128206"/>
    <lineage>
        <taxon>Eukaryota</taxon>
        <taxon>Viridiplantae</taxon>
        <taxon>Streptophyta</taxon>
        <taxon>Embryophyta</taxon>
        <taxon>Bryophyta</taxon>
        <taxon>Sphagnophytina</taxon>
        <taxon>Sphagnopsida</taxon>
        <taxon>Sphagnales</taxon>
        <taxon>Sphagnaceae</taxon>
        <taxon>Sphagnum</taxon>
    </lineage>
</organism>
<protein>
    <submittedName>
        <fullName evidence="1">Uncharacterized protein</fullName>
    </submittedName>
</protein>
<accession>A0ABP1AIQ2</accession>
<evidence type="ECO:0000313" key="2">
    <source>
        <dbReference type="Proteomes" id="UP001497522"/>
    </source>
</evidence>
<evidence type="ECO:0000313" key="1">
    <source>
        <dbReference type="EMBL" id="CAK9862286.1"/>
    </source>
</evidence>
<proteinExistence type="predicted"/>
<dbReference type="EMBL" id="OZ023713">
    <property type="protein sequence ID" value="CAK9862286.1"/>
    <property type="molecule type" value="Genomic_DNA"/>
</dbReference>
<keyword evidence="2" id="KW-1185">Reference proteome</keyword>
<dbReference type="Proteomes" id="UP001497522">
    <property type="component" value="Chromosome 12"/>
</dbReference>
<sequence>MVNNRALRSSMPSIHLSSYICYELGGIGVYTWQMDYINISHPNFIGGSMAMEVPLQQQWGTKGGASVDISKAILGSRACNCYAILSLHSCVCFKVLLPLFFLENWGFGINTRFQYLKPCFYTSC</sequence>
<name>A0ABP1AIQ2_9BRYO</name>